<dbReference type="AlphaFoldDB" id="J9FW72"/>
<accession>J9FW72</accession>
<sequence>MSQNGKLLGENGKLLEADGKLNVIMEKSLMALPGFKIYEWPGFLQQMLLCAPSLKQRDGLLLSVLTVLGASLNWTVHSFY</sequence>
<organism evidence="1">
    <name type="scientific">gut metagenome</name>
    <dbReference type="NCBI Taxonomy" id="749906"/>
    <lineage>
        <taxon>unclassified sequences</taxon>
        <taxon>metagenomes</taxon>
        <taxon>organismal metagenomes</taxon>
    </lineage>
</organism>
<protein>
    <submittedName>
        <fullName evidence="1">Uncharacterized protein</fullName>
    </submittedName>
</protein>
<dbReference type="EMBL" id="AMCI01006743">
    <property type="protein sequence ID" value="EJW93822.1"/>
    <property type="molecule type" value="Genomic_DNA"/>
</dbReference>
<comment type="caution">
    <text evidence="1">The sequence shown here is derived from an EMBL/GenBank/DDBJ whole genome shotgun (WGS) entry which is preliminary data.</text>
</comment>
<gene>
    <name evidence="1" type="ORF">EVA_18071</name>
</gene>
<proteinExistence type="predicted"/>
<reference evidence="1" key="1">
    <citation type="journal article" date="2012" name="PLoS ONE">
        <title>Gene sets for utilization of primary and secondary nutrition supplies in the distal gut of endangered iberian lynx.</title>
        <authorList>
            <person name="Alcaide M."/>
            <person name="Messina E."/>
            <person name="Richter M."/>
            <person name="Bargiela R."/>
            <person name="Peplies J."/>
            <person name="Huws S.A."/>
            <person name="Newbold C.J."/>
            <person name="Golyshin P.N."/>
            <person name="Simon M.A."/>
            <person name="Lopez G."/>
            <person name="Yakimov M.M."/>
            <person name="Ferrer M."/>
        </authorList>
    </citation>
    <scope>NUCLEOTIDE SEQUENCE</scope>
</reference>
<feature type="non-terminal residue" evidence="1">
    <location>
        <position position="80"/>
    </location>
</feature>
<evidence type="ECO:0000313" key="1">
    <source>
        <dbReference type="EMBL" id="EJW93822.1"/>
    </source>
</evidence>
<name>J9FW72_9ZZZZ</name>